<reference evidence="1 2" key="1">
    <citation type="journal article" date="2019" name="Sci. Rep.">
        <title>Orb-weaving spider Araneus ventricosus genome elucidates the spidroin gene catalogue.</title>
        <authorList>
            <person name="Kono N."/>
            <person name="Nakamura H."/>
            <person name="Ohtoshi R."/>
            <person name="Moran D.A.P."/>
            <person name="Shinohara A."/>
            <person name="Yoshida Y."/>
            <person name="Fujiwara M."/>
            <person name="Mori M."/>
            <person name="Tomita M."/>
            <person name="Arakawa K."/>
        </authorList>
    </citation>
    <scope>NUCLEOTIDE SEQUENCE [LARGE SCALE GENOMIC DNA]</scope>
</reference>
<protein>
    <recommendedName>
        <fullName evidence="3">Reverse transcriptase domain-containing protein</fullName>
    </recommendedName>
</protein>
<accession>A0A4Y2T105</accession>
<name>A0A4Y2T105_ARAVE</name>
<organism evidence="1 2">
    <name type="scientific">Araneus ventricosus</name>
    <name type="common">Orbweaver spider</name>
    <name type="synonym">Epeira ventricosa</name>
    <dbReference type="NCBI Taxonomy" id="182803"/>
    <lineage>
        <taxon>Eukaryota</taxon>
        <taxon>Metazoa</taxon>
        <taxon>Ecdysozoa</taxon>
        <taxon>Arthropoda</taxon>
        <taxon>Chelicerata</taxon>
        <taxon>Arachnida</taxon>
        <taxon>Araneae</taxon>
        <taxon>Araneomorphae</taxon>
        <taxon>Entelegynae</taxon>
        <taxon>Araneoidea</taxon>
        <taxon>Araneidae</taxon>
        <taxon>Araneus</taxon>
    </lineage>
</organism>
<keyword evidence="2" id="KW-1185">Reference proteome</keyword>
<dbReference type="EMBL" id="BGPR01024828">
    <property type="protein sequence ID" value="GBN93186.1"/>
    <property type="molecule type" value="Genomic_DNA"/>
</dbReference>
<proteinExistence type="predicted"/>
<dbReference type="OrthoDB" id="411173at2759"/>
<evidence type="ECO:0000313" key="1">
    <source>
        <dbReference type="EMBL" id="GBN93186.1"/>
    </source>
</evidence>
<dbReference type="Proteomes" id="UP000499080">
    <property type="component" value="Unassembled WGS sequence"/>
</dbReference>
<evidence type="ECO:0008006" key="3">
    <source>
        <dbReference type="Google" id="ProtNLM"/>
    </source>
</evidence>
<evidence type="ECO:0000313" key="2">
    <source>
        <dbReference type="Proteomes" id="UP000499080"/>
    </source>
</evidence>
<sequence>MSPIKKINPRKAIGLDGASNNALRILKLNAVTHLTKIFNRFDLLHYFHDSRKLDQVLNFTKPGKFPGYYRLISLLTNVGEIKEKLLRRLNDRSNSSNIILNE</sequence>
<dbReference type="AlphaFoldDB" id="A0A4Y2T105"/>
<gene>
    <name evidence="1" type="ORF">AVEN_43050_1</name>
</gene>
<comment type="caution">
    <text evidence="1">The sequence shown here is derived from an EMBL/GenBank/DDBJ whole genome shotgun (WGS) entry which is preliminary data.</text>
</comment>